<gene>
    <name evidence="1" type="ORF">SDC9_81845</name>
</gene>
<accession>A0A644Z2W4</accession>
<comment type="caution">
    <text evidence="1">The sequence shown here is derived from an EMBL/GenBank/DDBJ whole genome shotgun (WGS) entry which is preliminary data.</text>
</comment>
<dbReference type="AlphaFoldDB" id="A0A644Z2W4"/>
<protein>
    <submittedName>
        <fullName evidence="1">Uncharacterized protein</fullName>
    </submittedName>
</protein>
<sequence length="292" mass="32012">MKAMKGRIILICIYYITLLTMLSTLWSCTKEKIGEYRLYKCYLDNSSSTNSKSNQIPEIGFAANLFISNKENINNQLIEPTTVTTIASSGEMTSSAPIYLPLGEYQFTAFSTNGEAINGLDISGESAISLQNGKDYLLAVVNSNFEETNIHLNFKHLSSLLDIVVETIDGASISLNEMKITLPDCNESMLDRTNQRITSTNTLLPLSSVAGSGNTRSLMILPCTSAIMIELNVSGIVNGDSFSSKIFRCSIQPPFIGGFKYSIKLTINPMIEIAAGISIDEWTTFDNTITIE</sequence>
<reference evidence="1" key="1">
    <citation type="submission" date="2019-08" db="EMBL/GenBank/DDBJ databases">
        <authorList>
            <person name="Kucharzyk K."/>
            <person name="Murdoch R.W."/>
            <person name="Higgins S."/>
            <person name="Loffler F."/>
        </authorList>
    </citation>
    <scope>NUCLEOTIDE SEQUENCE</scope>
</reference>
<dbReference type="InterPro" id="IPR025049">
    <property type="entry name" value="Mfa-like_1"/>
</dbReference>
<dbReference type="EMBL" id="VSSQ01007225">
    <property type="protein sequence ID" value="MPM35255.1"/>
    <property type="molecule type" value="Genomic_DNA"/>
</dbReference>
<name>A0A644Z2W4_9ZZZZ</name>
<proteinExistence type="predicted"/>
<evidence type="ECO:0000313" key="1">
    <source>
        <dbReference type="EMBL" id="MPM35255.1"/>
    </source>
</evidence>
<dbReference type="Pfam" id="PF13149">
    <property type="entry name" value="Mfa_like_1"/>
    <property type="match status" value="1"/>
</dbReference>
<organism evidence="1">
    <name type="scientific">bioreactor metagenome</name>
    <dbReference type="NCBI Taxonomy" id="1076179"/>
    <lineage>
        <taxon>unclassified sequences</taxon>
        <taxon>metagenomes</taxon>
        <taxon>ecological metagenomes</taxon>
    </lineage>
</organism>